<dbReference type="AlphaFoldDB" id="X1CCK4"/>
<evidence type="ECO:0000313" key="2">
    <source>
        <dbReference type="EMBL" id="GAH05322.1"/>
    </source>
</evidence>
<dbReference type="CDD" id="cd00156">
    <property type="entry name" value="REC"/>
    <property type="match status" value="1"/>
</dbReference>
<sequence>MFNTLLVEDNVSYRQTLSDVLHLHFPLISVDEAGDGKEALNKVEYRRPDLIIMDTQLPGENGLYITKEIKRVYNGIVVVILTSNCLPEHRQQAFQSGADYFISKEDDFWMENILARVIDVALSRVKHH</sequence>
<dbReference type="EMBL" id="BART01020765">
    <property type="protein sequence ID" value="GAH05322.1"/>
    <property type="molecule type" value="Genomic_DNA"/>
</dbReference>
<accession>X1CCK4</accession>
<reference evidence="2" key="1">
    <citation type="journal article" date="2014" name="Front. Microbiol.">
        <title>High frequency of phylogenetically diverse reductive dehalogenase-homologous genes in deep subseafloor sedimentary metagenomes.</title>
        <authorList>
            <person name="Kawai M."/>
            <person name="Futagami T."/>
            <person name="Toyoda A."/>
            <person name="Takaki Y."/>
            <person name="Nishi S."/>
            <person name="Hori S."/>
            <person name="Arai W."/>
            <person name="Tsubouchi T."/>
            <person name="Morono Y."/>
            <person name="Uchiyama I."/>
            <person name="Ito T."/>
            <person name="Fujiyama A."/>
            <person name="Inagaki F."/>
            <person name="Takami H."/>
        </authorList>
    </citation>
    <scope>NUCLEOTIDE SEQUENCE</scope>
    <source>
        <strain evidence="2">Expedition CK06-06</strain>
    </source>
</reference>
<protein>
    <recommendedName>
        <fullName evidence="1">Response regulatory domain-containing protein</fullName>
    </recommendedName>
</protein>
<evidence type="ECO:0000259" key="1">
    <source>
        <dbReference type="PROSITE" id="PS50110"/>
    </source>
</evidence>
<dbReference type="GO" id="GO:0000160">
    <property type="term" value="P:phosphorelay signal transduction system"/>
    <property type="evidence" value="ECO:0007669"/>
    <property type="project" value="InterPro"/>
</dbReference>
<dbReference type="PANTHER" id="PTHR43228">
    <property type="entry name" value="TWO-COMPONENT RESPONSE REGULATOR"/>
    <property type="match status" value="1"/>
</dbReference>
<comment type="caution">
    <text evidence="2">The sequence shown here is derived from an EMBL/GenBank/DDBJ whole genome shotgun (WGS) entry which is preliminary data.</text>
</comment>
<dbReference type="PROSITE" id="PS50110">
    <property type="entry name" value="RESPONSE_REGULATORY"/>
    <property type="match status" value="1"/>
</dbReference>
<proteinExistence type="predicted"/>
<name>X1CCK4_9ZZZZ</name>
<dbReference type="InterPro" id="IPR052048">
    <property type="entry name" value="ST_Response_Regulator"/>
</dbReference>
<dbReference type="SMART" id="SM00448">
    <property type="entry name" value="REC"/>
    <property type="match status" value="1"/>
</dbReference>
<dbReference type="Gene3D" id="3.40.50.2300">
    <property type="match status" value="1"/>
</dbReference>
<dbReference type="InterPro" id="IPR001789">
    <property type="entry name" value="Sig_transdc_resp-reg_receiver"/>
</dbReference>
<dbReference type="SUPFAM" id="SSF52172">
    <property type="entry name" value="CheY-like"/>
    <property type="match status" value="1"/>
</dbReference>
<dbReference type="PANTHER" id="PTHR43228:SF1">
    <property type="entry name" value="TWO-COMPONENT RESPONSE REGULATOR ARR22"/>
    <property type="match status" value="1"/>
</dbReference>
<feature type="domain" description="Response regulatory" evidence="1">
    <location>
        <begin position="3"/>
        <end position="119"/>
    </location>
</feature>
<gene>
    <name evidence="2" type="ORF">S01H4_38498</name>
</gene>
<dbReference type="InterPro" id="IPR011006">
    <property type="entry name" value="CheY-like_superfamily"/>
</dbReference>
<organism evidence="2">
    <name type="scientific">marine sediment metagenome</name>
    <dbReference type="NCBI Taxonomy" id="412755"/>
    <lineage>
        <taxon>unclassified sequences</taxon>
        <taxon>metagenomes</taxon>
        <taxon>ecological metagenomes</taxon>
    </lineage>
</organism>
<dbReference type="Pfam" id="PF00072">
    <property type="entry name" value="Response_reg"/>
    <property type="match status" value="1"/>
</dbReference>